<evidence type="ECO:0000259" key="3">
    <source>
        <dbReference type="Pfam" id="PF25130"/>
    </source>
</evidence>
<feature type="region of interest" description="Disordered" evidence="1">
    <location>
        <begin position="615"/>
        <end position="652"/>
    </location>
</feature>
<protein>
    <recommendedName>
        <fullName evidence="3">DUF7820 domain-containing protein</fullName>
    </recommendedName>
</protein>
<dbReference type="Pfam" id="PF25130">
    <property type="entry name" value="DUF7820"/>
    <property type="match status" value="1"/>
</dbReference>
<feature type="region of interest" description="Disordered" evidence="1">
    <location>
        <begin position="68"/>
        <end position="87"/>
    </location>
</feature>
<dbReference type="GeneID" id="70250937"/>
<dbReference type="InterPro" id="IPR056722">
    <property type="entry name" value="DUF7820"/>
</dbReference>
<feature type="region of interest" description="Disordered" evidence="1">
    <location>
        <begin position="1"/>
        <end position="47"/>
    </location>
</feature>
<feature type="region of interest" description="Disordered" evidence="1">
    <location>
        <begin position="220"/>
        <end position="244"/>
    </location>
</feature>
<feature type="transmembrane region" description="Helical" evidence="2">
    <location>
        <begin position="379"/>
        <end position="404"/>
    </location>
</feature>
<accession>A0AAD4PZ17</accession>
<keyword evidence="2" id="KW-0472">Membrane</keyword>
<dbReference type="Proteomes" id="UP001201262">
    <property type="component" value="Unassembled WGS sequence"/>
</dbReference>
<dbReference type="PANTHER" id="PTHR42078:SF1">
    <property type="entry name" value="GLUCAN 1, 4-ALPHA-GLUCOSIDASE"/>
    <property type="match status" value="1"/>
</dbReference>
<feature type="compositionally biased region" description="Basic and acidic residues" evidence="1">
    <location>
        <begin position="156"/>
        <end position="166"/>
    </location>
</feature>
<feature type="compositionally biased region" description="Low complexity" evidence="1">
    <location>
        <begin position="615"/>
        <end position="641"/>
    </location>
</feature>
<proteinExistence type="predicted"/>
<feature type="region of interest" description="Disordered" evidence="1">
    <location>
        <begin position="284"/>
        <end position="338"/>
    </location>
</feature>
<feature type="compositionally biased region" description="Polar residues" evidence="1">
    <location>
        <begin position="34"/>
        <end position="44"/>
    </location>
</feature>
<dbReference type="AlphaFoldDB" id="A0AAD4PZ17"/>
<keyword evidence="5" id="KW-1185">Reference proteome</keyword>
<sequence length="738" mass="80430">MAGRDHLPRESIDSSVQQMSDLVPVDGPSFRRTPGQQSTNTNVFSDDFSIDSVESPLFANHRRSISISSTNSSSTIGPRRPGGSATVSDYNMQLMLLEQQNKRRIVMARQQQEDTTENLQRSTSRHSLARSHVSTTDDEIVADPFADQPTSSQNDPARRSSIRKDIQALNRQSTISTTSTRSGFQAAPRAMSPYQGATGPSHPYGMYPQIGVSRSASVATTSTIRPDGPFRGRAAPSHPYGMYSQNVDYEEDLGDRPIPMGFPADEMQNRQESTPADEVGDIVGPDGHLEQLPPYSRYPDGIVRPTTGRGPASIASAMREPQESSHDESLLRSDASSRTLINVDSSEPLVPLSERNSRLMPFDEKLGRRGQRKCCGAPIWLLALLGLGMLIGALIGGVIGGVLGRRAAENHARKNAADKPNPSSHTPTVVTITETTDVSPFSGTPTNIAALPTGKYQVPWMIKNTSKFCIGASSYKDVKAWSCQIFTPLAIEVLGTIERSNVTLDQPSSNGSHLSYGAQLPYDVNPPQQGLQMIRDKEDLELGPALFFTTAFNKLVVVEEQQITMSKRSIDESIVNNGWNQQTNEATPGAKPWYCWWNQTQLEVFIYINETQAGSNPVTTSSTTSAPPPTATAGVGANGAPQNTATAGPHKRDLESRGSVIIGNYPRKVKVKENRVISTAPQAYCQQMQVNPDSSITPIANNIVQINEVKPGTGSTKRDMIYERDNYSGPCYCEWLTI</sequence>
<evidence type="ECO:0000313" key="4">
    <source>
        <dbReference type="EMBL" id="KAH8695307.1"/>
    </source>
</evidence>
<keyword evidence="2" id="KW-1133">Transmembrane helix</keyword>
<feature type="compositionally biased region" description="Basic and acidic residues" evidence="1">
    <location>
        <begin position="1"/>
        <end position="12"/>
    </location>
</feature>
<dbReference type="EMBL" id="JAJTJA010000008">
    <property type="protein sequence ID" value="KAH8695307.1"/>
    <property type="molecule type" value="Genomic_DNA"/>
</dbReference>
<feature type="compositionally biased region" description="Low complexity" evidence="1">
    <location>
        <begin position="173"/>
        <end position="182"/>
    </location>
</feature>
<feature type="region of interest" description="Disordered" evidence="1">
    <location>
        <begin position="109"/>
        <end position="186"/>
    </location>
</feature>
<evidence type="ECO:0000256" key="1">
    <source>
        <dbReference type="SAM" id="MobiDB-lite"/>
    </source>
</evidence>
<comment type="caution">
    <text evidence="4">The sequence shown here is derived from an EMBL/GenBank/DDBJ whole genome shotgun (WGS) entry which is preliminary data.</text>
</comment>
<reference evidence="4" key="1">
    <citation type="submission" date="2021-12" db="EMBL/GenBank/DDBJ databases">
        <title>Convergent genome expansion in fungi linked to evolution of root-endophyte symbiosis.</title>
        <authorList>
            <consortium name="DOE Joint Genome Institute"/>
            <person name="Ke Y.-H."/>
            <person name="Bonito G."/>
            <person name="Liao H.-L."/>
            <person name="Looney B."/>
            <person name="Rojas-Flechas A."/>
            <person name="Nash J."/>
            <person name="Hameed K."/>
            <person name="Schadt C."/>
            <person name="Martin F."/>
            <person name="Crous P.W."/>
            <person name="Miettinen O."/>
            <person name="Magnuson J.K."/>
            <person name="Labbe J."/>
            <person name="Jacobson D."/>
            <person name="Doktycz M.J."/>
            <person name="Veneault-Fourrey C."/>
            <person name="Kuo A."/>
            <person name="Mondo S."/>
            <person name="Calhoun S."/>
            <person name="Riley R."/>
            <person name="Ohm R."/>
            <person name="LaButti K."/>
            <person name="Andreopoulos B."/>
            <person name="Pangilinan J."/>
            <person name="Nolan M."/>
            <person name="Tritt A."/>
            <person name="Clum A."/>
            <person name="Lipzen A."/>
            <person name="Daum C."/>
            <person name="Barry K."/>
            <person name="Grigoriev I.V."/>
            <person name="Vilgalys R."/>
        </authorList>
    </citation>
    <scope>NUCLEOTIDE SEQUENCE</scope>
    <source>
        <strain evidence="4">PMI_201</strain>
    </source>
</reference>
<keyword evidence="2" id="KW-0812">Transmembrane</keyword>
<gene>
    <name evidence="4" type="ORF">BGW36DRAFT_429186</name>
</gene>
<evidence type="ECO:0000313" key="5">
    <source>
        <dbReference type="Proteomes" id="UP001201262"/>
    </source>
</evidence>
<dbReference type="PANTHER" id="PTHR42078">
    <property type="entry name" value="GLUCAN 1, 4-ALPHA-GLUCOSIDASE"/>
    <property type="match status" value="1"/>
</dbReference>
<name>A0AAD4PZ17_9EURO</name>
<feature type="compositionally biased region" description="Basic and acidic residues" evidence="1">
    <location>
        <begin position="320"/>
        <end position="331"/>
    </location>
</feature>
<evidence type="ECO:0000256" key="2">
    <source>
        <dbReference type="SAM" id="Phobius"/>
    </source>
</evidence>
<dbReference type="RefSeq" id="XP_046070449.1">
    <property type="nucleotide sequence ID" value="XM_046220650.1"/>
</dbReference>
<feature type="domain" description="DUF7820" evidence="3">
    <location>
        <begin position="431"/>
        <end position="709"/>
    </location>
</feature>
<organism evidence="4 5">
    <name type="scientific">Talaromyces proteolyticus</name>
    <dbReference type="NCBI Taxonomy" id="1131652"/>
    <lineage>
        <taxon>Eukaryota</taxon>
        <taxon>Fungi</taxon>
        <taxon>Dikarya</taxon>
        <taxon>Ascomycota</taxon>
        <taxon>Pezizomycotina</taxon>
        <taxon>Eurotiomycetes</taxon>
        <taxon>Eurotiomycetidae</taxon>
        <taxon>Eurotiales</taxon>
        <taxon>Trichocomaceae</taxon>
        <taxon>Talaromyces</taxon>
        <taxon>Talaromyces sect. Bacilispori</taxon>
    </lineage>
</organism>